<dbReference type="InterPro" id="IPR029044">
    <property type="entry name" value="Nucleotide-diphossugar_trans"/>
</dbReference>
<proteinExistence type="predicted"/>
<sequence length="279" mass="32414">MKKAIFTLAIGDNPMYKAALHSFKLYAQKVGADLIVSDQLHYKIDIVNPKFNASPAWTEKLRIGALLKEYDRVLYVDSDIIIQPDAQDIFESHQDLDTTYWLNEGLLKDRRGDISLICDLLGSVEWPSEKGMSTYYNAGVILTSKEAGLFSKTNLEDLQHLCNEISFYEQSYFNYCLHKYGFKHQGIDKTFNHMDMFGSERYLEADFIHYAGKGYAKTSRRRDVQFLKDFSVIYDGILPADEIKKLKDEAWQAYLKVIYKKYPLPNMLIKCFAERFIPR</sequence>
<keyword evidence="1" id="KW-0808">Transferase</keyword>
<dbReference type="Proteomes" id="UP000031327">
    <property type="component" value="Unassembled WGS sequence"/>
</dbReference>
<dbReference type="Gene3D" id="3.90.550.10">
    <property type="entry name" value="Spore Coat Polysaccharide Biosynthesis Protein SpsA, Chain A"/>
    <property type="match status" value="1"/>
</dbReference>
<reference evidence="1 2" key="1">
    <citation type="submission" date="2014-12" db="EMBL/GenBank/DDBJ databases">
        <title>Draft Genome Sequence of Pseudoalteromonas luteoviolacea HI1.</title>
        <authorList>
            <person name="Asahina A.Y."/>
            <person name="Hadfield M.G."/>
        </authorList>
    </citation>
    <scope>NUCLEOTIDE SEQUENCE [LARGE SCALE GENOMIC DNA]</scope>
    <source>
        <strain evidence="1 2">HI1</strain>
    </source>
</reference>
<evidence type="ECO:0000313" key="2">
    <source>
        <dbReference type="Proteomes" id="UP000031327"/>
    </source>
</evidence>
<comment type="caution">
    <text evidence="1">The sequence shown here is derived from an EMBL/GenBank/DDBJ whole genome shotgun (WGS) entry which is preliminary data.</text>
</comment>
<organism evidence="1 2">
    <name type="scientific">Pseudoalteromonas luteoviolacea</name>
    <dbReference type="NCBI Taxonomy" id="43657"/>
    <lineage>
        <taxon>Bacteria</taxon>
        <taxon>Pseudomonadati</taxon>
        <taxon>Pseudomonadota</taxon>
        <taxon>Gammaproteobacteria</taxon>
        <taxon>Alteromonadales</taxon>
        <taxon>Pseudoalteromonadaceae</taxon>
        <taxon>Pseudoalteromonas</taxon>
    </lineage>
</organism>
<evidence type="ECO:0000313" key="1">
    <source>
        <dbReference type="EMBL" id="KID56670.1"/>
    </source>
</evidence>
<gene>
    <name evidence="1" type="ORF">JF50_12150</name>
</gene>
<protein>
    <submittedName>
        <fullName evidence="1">Glycosyl transferase</fullName>
    </submittedName>
</protein>
<dbReference type="EMBL" id="JWIC01000006">
    <property type="protein sequence ID" value="KID56670.1"/>
    <property type="molecule type" value="Genomic_DNA"/>
</dbReference>
<dbReference type="GO" id="GO:0016740">
    <property type="term" value="F:transferase activity"/>
    <property type="evidence" value="ECO:0007669"/>
    <property type="project" value="UniProtKB-KW"/>
</dbReference>
<dbReference type="RefSeq" id="WP_039609738.1">
    <property type="nucleotide sequence ID" value="NZ_JWIC01000006.1"/>
</dbReference>
<dbReference type="OrthoDB" id="6284213at2"/>
<name>A0A0C1QB87_9GAMM</name>
<accession>A0A0C1QB87</accession>
<dbReference type="SUPFAM" id="SSF53448">
    <property type="entry name" value="Nucleotide-diphospho-sugar transferases"/>
    <property type="match status" value="1"/>
</dbReference>
<dbReference type="AlphaFoldDB" id="A0A0C1QB87"/>